<dbReference type="AlphaFoldDB" id="A0AAV3UZA0"/>
<name>A0AAV3UZA0_9ALTE</name>
<accession>A0AAV3UZA0</accession>
<evidence type="ECO:0000313" key="2">
    <source>
        <dbReference type="Proteomes" id="UP000006320"/>
    </source>
</evidence>
<organism evidence="1 2">
    <name type="scientific">Paraglaciecola chathamensis S18K6</name>
    <dbReference type="NCBI Taxonomy" id="1127672"/>
    <lineage>
        <taxon>Bacteria</taxon>
        <taxon>Pseudomonadati</taxon>
        <taxon>Pseudomonadota</taxon>
        <taxon>Gammaproteobacteria</taxon>
        <taxon>Alteromonadales</taxon>
        <taxon>Alteromonadaceae</taxon>
        <taxon>Paraglaciecola</taxon>
    </lineage>
</organism>
<dbReference type="Proteomes" id="UP000006320">
    <property type="component" value="Unassembled WGS sequence"/>
</dbReference>
<dbReference type="EMBL" id="BAEM01000033">
    <property type="protein sequence ID" value="GAC10318.1"/>
    <property type="molecule type" value="Genomic_DNA"/>
</dbReference>
<proteinExistence type="predicted"/>
<gene>
    <name evidence="1" type="ORF">GCHA_2371</name>
</gene>
<comment type="caution">
    <text evidence="1">The sequence shown here is derived from an EMBL/GenBank/DDBJ whole genome shotgun (WGS) entry which is preliminary data.</text>
</comment>
<reference evidence="1 2" key="1">
    <citation type="journal article" date="2017" name="Antonie Van Leeuwenhoek">
        <title>Rhizobium rhizosphaerae sp. nov., a novel species isolated from rice rhizosphere.</title>
        <authorList>
            <person name="Zhao J.J."/>
            <person name="Zhang J."/>
            <person name="Zhang R.J."/>
            <person name="Zhang C.W."/>
            <person name="Yin H.Q."/>
            <person name="Zhang X.X."/>
        </authorList>
    </citation>
    <scope>NUCLEOTIDE SEQUENCE [LARGE SCALE GENOMIC DNA]</scope>
    <source>
        <strain evidence="1 2">S18K6</strain>
    </source>
</reference>
<protein>
    <submittedName>
        <fullName evidence="1">Uncharacterized protein</fullName>
    </submittedName>
</protein>
<evidence type="ECO:0000313" key="1">
    <source>
        <dbReference type="EMBL" id="GAC10318.1"/>
    </source>
</evidence>
<sequence length="53" mass="6094">MLFYALRAQGTASLRYALRAPSNRFAHYALRLSQSIAFLIRHPCRTSNSFFNS</sequence>